<dbReference type="InterPro" id="IPR050134">
    <property type="entry name" value="NAD-dep_sirtuin_deacylases"/>
</dbReference>
<dbReference type="PROSITE" id="PS50305">
    <property type="entry name" value="SIRTUIN"/>
    <property type="match status" value="1"/>
</dbReference>
<dbReference type="Pfam" id="PF02146">
    <property type="entry name" value="SIR2"/>
    <property type="match status" value="1"/>
</dbReference>
<dbReference type="EC" id="2.3.1.286" evidence="1"/>
<dbReference type="PANTHER" id="PTHR11085:SF4">
    <property type="entry name" value="NAD-DEPENDENT PROTEIN DEACYLASE"/>
    <property type="match status" value="1"/>
</dbReference>
<dbReference type="RefSeq" id="WP_340342178.1">
    <property type="nucleotide sequence ID" value="NZ_JBBKZT010000004.1"/>
</dbReference>
<dbReference type="GO" id="GO:0034979">
    <property type="term" value="F:NAD-dependent protein lysine deacetylase activity"/>
    <property type="evidence" value="ECO:0007669"/>
    <property type="project" value="UniProtKB-EC"/>
</dbReference>
<evidence type="ECO:0000256" key="2">
    <source>
        <dbReference type="ARBA" id="ARBA00022679"/>
    </source>
</evidence>
<keyword evidence="6" id="KW-0012">Acyltransferase</keyword>
<dbReference type="EMBL" id="JBBKZT010000004">
    <property type="protein sequence ID" value="MEJ8847030.1"/>
    <property type="molecule type" value="Genomic_DNA"/>
</dbReference>
<gene>
    <name evidence="6" type="ORF">WKW82_10240</name>
</gene>
<dbReference type="Gene3D" id="3.40.50.1220">
    <property type="entry name" value="TPP-binding domain"/>
    <property type="match status" value="1"/>
</dbReference>
<dbReference type="Gene3D" id="3.30.1600.10">
    <property type="entry name" value="SIR2/SIRT2 'Small Domain"/>
    <property type="match status" value="1"/>
</dbReference>
<evidence type="ECO:0000313" key="7">
    <source>
        <dbReference type="Proteomes" id="UP001385892"/>
    </source>
</evidence>
<evidence type="ECO:0000256" key="4">
    <source>
        <dbReference type="PROSITE-ProRule" id="PRU00236"/>
    </source>
</evidence>
<comment type="caution">
    <text evidence="6">The sequence shown here is derived from an EMBL/GenBank/DDBJ whole genome shotgun (WGS) entry which is preliminary data.</text>
</comment>
<evidence type="ECO:0000256" key="1">
    <source>
        <dbReference type="ARBA" id="ARBA00012928"/>
    </source>
</evidence>
<dbReference type="PANTHER" id="PTHR11085">
    <property type="entry name" value="NAD-DEPENDENT PROTEIN DEACYLASE SIRTUIN-5, MITOCHONDRIAL-RELATED"/>
    <property type="match status" value="1"/>
</dbReference>
<dbReference type="InterPro" id="IPR003000">
    <property type="entry name" value="Sirtuin"/>
</dbReference>
<evidence type="ECO:0000256" key="3">
    <source>
        <dbReference type="ARBA" id="ARBA00023027"/>
    </source>
</evidence>
<accession>A0ABU8WHN0</accession>
<feature type="domain" description="Deacetylase sirtuin-type" evidence="5">
    <location>
        <begin position="1"/>
        <end position="234"/>
    </location>
</feature>
<sequence length="239" mass="26031">MASLNPCKIVIFSGAGVSAESGLPTFRDSAGLWRQYAWVEVASPEGWRKHPEVVQAFYNERRQKAAEAQPNAAHRAIAELEKSFDVVVVTQNVDDLHERAGSTQVVHVHGELAFARGEHSGLRQHVGAEPIQMGQRCARGSQLRPDIVWFGESVQHLEESRAHFAEAGRVLVVGTSLSVFPAASLVHAASAEADKVVVAPELDSPPQGFDWLRGKATECVPPLVVRWLHEVRASQGRAA</sequence>
<dbReference type="InterPro" id="IPR026590">
    <property type="entry name" value="Ssirtuin_cat_dom"/>
</dbReference>
<dbReference type="InterPro" id="IPR029035">
    <property type="entry name" value="DHS-like_NAD/FAD-binding_dom"/>
</dbReference>
<keyword evidence="3" id="KW-0520">NAD</keyword>
<keyword evidence="2 6" id="KW-0808">Transferase</keyword>
<reference evidence="6 7" key="1">
    <citation type="submission" date="2024-03" db="EMBL/GenBank/DDBJ databases">
        <title>Novel species of the genus Variovorax.</title>
        <authorList>
            <person name="Liu Q."/>
            <person name="Xin Y.-H."/>
        </authorList>
    </citation>
    <scope>NUCLEOTIDE SEQUENCE [LARGE SCALE GENOMIC DNA]</scope>
    <source>
        <strain evidence="6 7">KACC 18900</strain>
    </source>
</reference>
<dbReference type="InterPro" id="IPR026591">
    <property type="entry name" value="Sirtuin_cat_small_dom_sf"/>
</dbReference>
<name>A0ABU8WHN0_9BURK</name>
<protein>
    <recommendedName>
        <fullName evidence="1">protein acetyllysine N-acetyltransferase</fullName>
        <ecNumber evidence="1">2.3.1.286</ecNumber>
    </recommendedName>
</protein>
<organism evidence="6 7">
    <name type="scientific">Variovorax rhizosphaerae</name>
    <dbReference type="NCBI Taxonomy" id="1836200"/>
    <lineage>
        <taxon>Bacteria</taxon>
        <taxon>Pseudomonadati</taxon>
        <taxon>Pseudomonadota</taxon>
        <taxon>Betaproteobacteria</taxon>
        <taxon>Burkholderiales</taxon>
        <taxon>Comamonadaceae</taxon>
        <taxon>Variovorax</taxon>
    </lineage>
</organism>
<keyword evidence="7" id="KW-1185">Reference proteome</keyword>
<evidence type="ECO:0000313" key="6">
    <source>
        <dbReference type="EMBL" id="MEJ8847030.1"/>
    </source>
</evidence>
<evidence type="ECO:0000259" key="5">
    <source>
        <dbReference type="PROSITE" id="PS50305"/>
    </source>
</evidence>
<proteinExistence type="predicted"/>
<dbReference type="SUPFAM" id="SSF52467">
    <property type="entry name" value="DHS-like NAD/FAD-binding domain"/>
    <property type="match status" value="1"/>
</dbReference>
<dbReference type="Proteomes" id="UP001385892">
    <property type="component" value="Unassembled WGS sequence"/>
</dbReference>
<comment type="caution">
    <text evidence="4">Lacks conserved residue(s) required for the propagation of feature annotation.</text>
</comment>